<evidence type="ECO:0000313" key="3">
    <source>
        <dbReference type="EMBL" id="KYR02197.1"/>
    </source>
</evidence>
<keyword evidence="1" id="KW-0812">Transmembrane</keyword>
<dbReference type="EMBL" id="LODT01000004">
    <property type="protein sequence ID" value="KYR02197.1"/>
    <property type="molecule type" value="Genomic_DNA"/>
</dbReference>
<protein>
    <submittedName>
        <fullName evidence="3">Putative cell surface glycoprotein</fullName>
    </submittedName>
</protein>
<name>A0A152A824_TIELA</name>
<feature type="chain" id="PRO_5007593835" evidence="2">
    <location>
        <begin position="23"/>
        <end position="230"/>
    </location>
</feature>
<evidence type="ECO:0000256" key="2">
    <source>
        <dbReference type="SAM" id="SignalP"/>
    </source>
</evidence>
<dbReference type="AlphaFoldDB" id="A0A152A824"/>
<sequence>MKSITVLLFIFSFLYFFNFTHSQKLCTNFGSDWVRVGYHLTNVYSTVNATTNFQQVDVSFNFTTNSTGKTIDVTLGYLTTYGKRSSFIGGYLFSNTNNLTINLYTYNVKSGVYPGIEVFNNGSDSALVNLVGKICVSNVSTSTTSVTTSASTNGGTVTTSSTSGGGLTVTTTSSSSTISTTGTYKSSDVSPKELKTGLIVAGVVLFVIIAVILFYNFVFKKRNRHHYVQV</sequence>
<keyword evidence="2" id="KW-0732">Signal</keyword>
<evidence type="ECO:0000256" key="1">
    <source>
        <dbReference type="SAM" id="Phobius"/>
    </source>
</evidence>
<gene>
    <name evidence="3" type="ORF">DLAC_01014</name>
</gene>
<keyword evidence="4" id="KW-1185">Reference proteome</keyword>
<evidence type="ECO:0000313" key="4">
    <source>
        <dbReference type="Proteomes" id="UP000076078"/>
    </source>
</evidence>
<dbReference type="Proteomes" id="UP000076078">
    <property type="component" value="Unassembled WGS sequence"/>
</dbReference>
<feature type="transmembrane region" description="Helical" evidence="1">
    <location>
        <begin position="197"/>
        <end position="218"/>
    </location>
</feature>
<reference evidence="3 4" key="1">
    <citation type="submission" date="2015-12" db="EMBL/GenBank/DDBJ databases">
        <title>Dictyostelia acquired genes for synthesis and detection of signals that induce cell-type specialization by lateral gene transfer from prokaryotes.</title>
        <authorList>
            <person name="Gloeckner G."/>
            <person name="Schaap P."/>
        </authorList>
    </citation>
    <scope>NUCLEOTIDE SEQUENCE [LARGE SCALE GENOMIC DNA]</scope>
    <source>
        <strain evidence="3 4">TK</strain>
    </source>
</reference>
<accession>A0A152A824</accession>
<dbReference type="InParanoid" id="A0A152A824"/>
<keyword evidence="1" id="KW-1133">Transmembrane helix</keyword>
<comment type="caution">
    <text evidence="3">The sequence shown here is derived from an EMBL/GenBank/DDBJ whole genome shotgun (WGS) entry which is preliminary data.</text>
</comment>
<keyword evidence="1" id="KW-0472">Membrane</keyword>
<organism evidence="3 4">
    <name type="scientific">Tieghemostelium lacteum</name>
    <name type="common">Slime mold</name>
    <name type="synonym">Dictyostelium lacteum</name>
    <dbReference type="NCBI Taxonomy" id="361077"/>
    <lineage>
        <taxon>Eukaryota</taxon>
        <taxon>Amoebozoa</taxon>
        <taxon>Evosea</taxon>
        <taxon>Eumycetozoa</taxon>
        <taxon>Dictyostelia</taxon>
        <taxon>Dictyosteliales</taxon>
        <taxon>Raperosteliaceae</taxon>
        <taxon>Tieghemostelium</taxon>
    </lineage>
</organism>
<proteinExistence type="predicted"/>
<feature type="signal peptide" evidence="2">
    <location>
        <begin position="1"/>
        <end position="22"/>
    </location>
</feature>